<sequence length="156" mass="17776">MPRSRRHVSACSGCERSESLKDIIARYPGAQTFKFGDNPVLSSELLALVRSGRKTATCDALRNYPDDSLEMPKSGRRDIALNWDDTPALVIETVDVSIQRYCDVTEEFALAEGENETLEGWREDHRRYFQRNGGFDPEMKLVCERFRLVEDLALEG</sequence>
<organism evidence="2 3">
    <name type="scientific">Ruegeria atlantica</name>
    <dbReference type="NCBI Taxonomy" id="81569"/>
    <lineage>
        <taxon>Bacteria</taxon>
        <taxon>Pseudomonadati</taxon>
        <taxon>Pseudomonadota</taxon>
        <taxon>Alphaproteobacteria</taxon>
        <taxon>Rhodobacterales</taxon>
        <taxon>Roseobacteraceae</taxon>
        <taxon>Ruegeria</taxon>
    </lineage>
</organism>
<dbReference type="AlphaFoldDB" id="A0AA90YY46"/>
<dbReference type="Pfam" id="PF04266">
    <property type="entry name" value="ASCH"/>
    <property type="match status" value="1"/>
</dbReference>
<evidence type="ECO:0000313" key="2">
    <source>
        <dbReference type="EMBL" id="NOE18330.1"/>
    </source>
</evidence>
<dbReference type="InterPro" id="IPR007374">
    <property type="entry name" value="ASCH_domain"/>
</dbReference>
<name>A0AA90YY46_9RHOB</name>
<dbReference type="InterPro" id="IPR015947">
    <property type="entry name" value="PUA-like_sf"/>
</dbReference>
<dbReference type="InterPro" id="IPR009326">
    <property type="entry name" value="DUF984"/>
</dbReference>
<dbReference type="SUPFAM" id="SSF88697">
    <property type="entry name" value="PUA domain-like"/>
    <property type="match status" value="1"/>
</dbReference>
<comment type="caution">
    <text evidence="2">The sequence shown here is derived from an EMBL/GenBank/DDBJ whole genome shotgun (WGS) entry which is preliminary data.</text>
</comment>
<proteinExistence type="predicted"/>
<protein>
    <submittedName>
        <fullName evidence="2">ASCH domain-containing protein</fullName>
    </submittedName>
</protein>
<dbReference type="PANTHER" id="PTHR39203">
    <property type="entry name" value="CYTOPLASMIC PROTEIN-RELATED"/>
    <property type="match status" value="1"/>
</dbReference>
<evidence type="ECO:0000259" key="1">
    <source>
        <dbReference type="SMART" id="SM01022"/>
    </source>
</evidence>
<dbReference type="EMBL" id="WVRA01000002">
    <property type="protein sequence ID" value="NOE18330.1"/>
    <property type="molecule type" value="Genomic_DNA"/>
</dbReference>
<gene>
    <name evidence="2" type="ORF">GS634_09370</name>
</gene>
<evidence type="ECO:0000313" key="3">
    <source>
        <dbReference type="Proteomes" id="UP000597886"/>
    </source>
</evidence>
<dbReference type="PANTHER" id="PTHR39203:SF1">
    <property type="entry name" value="CYTOPLASMIC PROTEIN"/>
    <property type="match status" value="1"/>
</dbReference>
<accession>A0AA90YY46</accession>
<reference evidence="2" key="1">
    <citation type="submission" date="2019-12" db="EMBL/GenBank/DDBJ databases">
        <title>Ruegeria JWLKs population differentiation of coral mucus and skeleton niches.</title>
        <authorList>
            <person name="Luo D."/>
        </authorList>
    </citation>
    <scope>NUCLEOTIDE SEQUENCE</scope>
    <source>
        <strain evidence="2">HKCCD6181</strain>
    </source>
</reference>
<dbReference type="Proteomes" id="UP000597886">
    <property type="component" value="Unassembled WGS sequence"/>
</dbReference>
<feature type="domain" description="ASCH" evidence="1">
    <location>
        <begin position="33"/>
        <end position="150"/>
    </location>
</feature>
<dbReference type="Gene3D" id="3.10.400.10">
    <property type="entry name" value="Sulfate adenylyltransferase"/>
    <property type="match status" value="1"/>
</dbReference>
<dbReference type="RefSeq" id="WP_171329738.1">
    <property type="nucleotide sequence ID" value="NZ_WVRA01000002.1"/>
</dbReference>
<dbReference type="CDD" id="cd06553">
    <property type="entry name" value="ASCH_Ef3133_like"/>
    <property type="match status" value="1"/>
</dbReference>
<dbReference type="SMART" id="SM01022">
    <property type="entry name" value="ASCH"/>
    <property type="match status" value="1"/>
</dbReference>